<dbReference type="InterPro" id="IPR008753">
    <property type="entry name" value="Peptidase_M13_N"/>
</dbReference>
<keyword evidence="5" id="KW-0378">Hydrolase</keyword>
<feature type="domain" description="Peptidase M13 N-terminal" evidence="9">
    <location>
        <begin position="21"/>
        <end position="398"/>
    </location>
</feature>
<organism evidence="10 11">
    <name type="scientific">Candidatus Levilactobacillus faecigallinarum</name>
    <dbReference type="NCBI Taxonomy" id="2838638"/>
    <lineage>
        <taxon>Bacteria</taxon>
        <taxon>Bacillati</taxon>
        <taxon>Bacillota</taxon>
        <taxon>Bacilli</taxon>
        <taxon>Lactobacillales</taxon>
        <taxon>Lactobacillaceae</taxon>
        <taxon>Levilactobacillus</taxon>
    </lineage>
</organism>
<name>A0A9D1QR08_9LACO</name>
<evidence type="ECO:0000256" key="5">
    <source>
        <dbReference type="ARBA" id="ARBA00022801"/>
    </source>
</evidence>
<protein>
    <submittedName>
        <fullName evidence="10">M13 family peptidase</fullName>
    </submittedName>
</protein>
<keyword evidence="3" id="KW-0645">Protease</keyword>
<dbReference type="InterPro" id="IPR000718">
    <property type="entry name" value="Peptidase_M13"/>
</dbReference>
<dbReference type="GO" id="GO:0016485">
    <property type="term" value="P:protein processing"/>
    <property type="evidence" value="ECO:0007669"/>
    <property type="project" value="TreeGrafter"/>
</dbReference>
<dbReference type="PRINTS" id="PR00786">
    <property type="entry name" value="NEPRILYSIN"/>
</dbReference>
<comment type="similarity">
    <text evidence="2">Belongs to the peptidase M13 family.</text>
</comment>
<evidence type="ECO:0000259" key="9">
    <source>
        <dbReference type="Pfam" id="PF05649"/>
    </source>
</evidence>
<proteinExistence type="inferred from homology"/>
<evidence type="ECO:0000256" key="2">
    <source>
        <dbReference type="ARBA" id="ARBA00007357"/>
    </source>
</evidence>
<keyword evidence="6" id="KW-0862">Zinc</keyword>
<dbReference type="PANTHER" id="PTHR11733">
    <property type="entry name" value="ZINC METALLOPROTEASE FAMILY M13 NEPRILYSIN-RELATED"/>
    <property type="match status" value="1"/>
</dbReference>
<dbReference type="CDD" id="cd08662">
    <property type="entry name" value="M13"/>
    <property type="match status" value="1"/>
</dbReference>
<dbReference type="EMBL" id="DXGJ01000010">
    <property type="protein sequence ID" value="HIW71213.1"/>
    <property type="molecule type" value="Genomic_DNA"/>
</dbReference>
<evidence type="ECO:0000259" key="8">
    <source>
        <dbReference type="Pfam" id="PF01431"/>
    </source>
</evidence>
<evidence type="ECO:0000256" key="7">
    <source>
        <dbReference type="ARBA" id="ARBA00023049"/>
    </source>
</evidence>
<evidence type="ECO:0000256" key="4">
    <source>
        <dbReference type="ARBA" id="ARBA00022723"/>
    </source>
</evidence>
<dbReference type="Gene3D" id="1.10.1380.10">
    <property type="entry name" value="Neutral endopeptidase , domain2"/>
    <property type="match status" value="1"/>
</dbReference>
<evidence type="ECO:0000313" key="10">
    <source>
        <dbReference type="EMBL" id="HIW71213.1"/>
    </source>
</evidence>
<dbReference type="SUPFAM" id="SSF55486">
    <property type="entry name" value="Metalloproteases ('zincins'), catalytic domain"/>
    <property type="match status" value="1"/>
</dbReference>
<dbReference type="InterPro" id="IPR018497">
    <property type="entry name" value="Peptidase_M13_C"/>
</dbReference>
<dbReference type="GO" id="GO:0046872">
    <property type="term" value="F:metal ion binding"/>
    <property type="evidence" value="ECO:0007669"/>
    <property type="project" value="UniProtKB-KW"/>
</dbReference>
<evidence type="ECO:0000313" key="11">
    <source>
        <dbReference type="Proteomes" id="UP000886822"/>
    </source>
</evidence>
<feature type="domain" description="Peptidase M13 C-terminal" evidence="8">
    <location>
        <begin position="452"/>
        <end position="642"/>
    </location>
</feature>
<dbReference type="Proteomes" id="UP000886822">
    <property type="component" value="Unassembled WGS sequence"/>
</dbReference>
<reference evidence="10" key="2">
    <citation type="submission" date="2021-04" db="EMBL/GenBank/DDBJ databases">
        <authorList>
            <person name="Gilroy R."/>
        </authorList>
    </citation>
    <scope>NUCLEOTIDE SEQUENCE</scope>
    <source>
        <strain evidence="10">CHK173-259</strain>
    </source>
</reference>
<gene>
    <name evidence="10" type="ORF">H9875_01170</name>
</gene>
<accession>A0A9D1QR08</accession>
<dbReference type="Pfam" id="PF01431">
    <property type="entry name" value="Peptidase_M13"/>
    <property type="match status" value="1"/>
</dbReference>
<keyword evidence="4" id="KW-0479">Metal-binding</keyword>
<reference evidence="10" key="1">
    <citation type="journal article" date="2021" name="PeerJ">
        <title>Extensive microbial diversity within the chicken gut microbiome revealed by metagenomics and culture.</title>
        <authorList>
            <person name="Gilroy R."/>
            <person name="Ravi A."/>
            <person name="Getino M."/>
            <person name="Pursley I."/>
            <person name="Horton D.L."/>
            <person name="Alikhan N.F."/>
            <person name="Baker D."/>
            <person name="Gharbi K."/>
            <person name="Hall N."/>
            <person name="Watson M."/>
            <person name="Adriaenssens E.M."/>
            <person name="Foster-Nyarko E."/>
            <person name="Jarju S."/>
            <person name="Secka A."/>
            <person name="Antonio M."/>
            <person name="Oren A."/>
            <person name="Chaudhuri R.R."/>
            <person name="La Ragione R."/>
            <person name="Hildebrand F."/>
            <person name="Pallen M.J."/>
        </authorList>
    </citation>
    <scope>NUCLEOTIDE SEQUENCE</scope>
    <source>
        <strain evidence="10">CHK173-259</strain>
    </source>
</reference>
<dbReference type="AlphaFoldDB" id="A0A9D1QR08"/>
<keyword evidence="7" id="KW-0482">Metalloprotease</keyword>
<comment type="cofactor">
    <cofactor evidence="1">
        <name>Zn(2+)</name>
        <dbReference type="ChEBI" id="CHEBI:29105"/>
    </cofactor>
</comment>
<dbReference type="GO" id="GO:0004222">
    <property type="term" value="F:metalloendopeptidase activity"/>
    <property type="evidence" value="ECO:0007669"/>
    <property type="project" value="InterPro"/>
</dbReference>
<sequence>MTPNAIRNFNPNDLDPTRYREDFYEAVNGKWAARTAIPADHITVGGSMDLVDNIEQILRRDFEDLLTGKRAPERPEMAEFKKFYALTRDFDRRDADGTAPLRPVLQQIAALQDYADLSNQLADLILADRVTPVVAYLDADMRDTANYALQLDAPDLFLPDKTYYTSDNPDAPKLLAVYTDMATRLLEASGYTPAGAAHEVDQAKQFDALLAPTVKSSEELADDVKRYNPRPLKDVAAKIQAIDLSATITALLHATPERVIVTQPAYYDALNDLLSPANFPLVRSWMLVHTVVGAAGLLDEQTRQTGNAFRAAISGQKQAFSPKKAAYHLAASTYDQVVGDYYGRTYFGPTAKADVAQMVRKMAGIYEHRLANNDWLSPATRDKAILKLQKLNIKVGYPDQLDPFYAQLTVTPGESLFATVERFNRLRTVDEFAHWGQPVDRTKWYMSAWIVNAYYDPQKNEIVFPAGILQAPFYDLKQSSSASYGGIGAVIAHEISHAFDNNGAQFDENGNLHNWWTDADLAHFRDLSQAMIDEFNGIPYAGQTVNGKLTVSENIADVGGLSCALEAAKDEPNVDLEAFFISYALSWQMKSTTEYMQFLLAVDVHAPEKLRTNVQVENFAEFYQTFDVQPGDGMYLAPENRVQIW</sequence>
<dbReference type="PROSITE" id="PS51885">
    <property type="entry name" value="NEPRILYSIN"/>
    <property type="match status" value="1"/>
</dbReference>
<dbReference type="InterPro" id="IPR024079">
    <property type="entry name" value="MetalloPept_cat_dom_sf"/>
</dbReference>
<dbReference type="Pfam" id="PF05649">
    <property type="entry name" value="Peptidase_M13_N"/>
    <property type="match status" value="1"/>
</dbReference>
<comment type="caution">
    <text evidence="10">The sequence shown here is derived from an EMBL/GenBank/DDBJ whole genome shotgun (WGS) entry which is preliminary data.</text>
</comment>
<evidence type="ECO:0000256" key="1">
    <source>
        <dbReference type="ARBA" id="ARBA00001947"/>
    </source>
</evidence>
<dbReference type="Gene3D" id="3.40.390.10">
    <property type="entry name" value="Collagenase (Catalytic Domain)"/>
    <property type="match status" value="1"/>
</dbReference>
<dbReference type="GO" id="GO:0005886">
    <property type="term" value="C:plasma membrane"/>
    <property type="evidence" value="ECO:0007669"/>
    <property type="project" value="TreeGrafter"/>
</dbReference>
<evidence type="ECO:0000256" key="6">
    <source>
        <dbReference type="ARBA" id="ARBA00022833"/>
    </source>
</evidence>
<dbReference type="PANTHER" id="PTHR11733:SF167">
    <property type="entry name" value="FI17812P1-RELATED"/>
    <property type="match status" value="1"/>
</dbReference>
<dbReference type="InterPro" id="IPR042089">
    <property type="entry name" value="Peptidase_M13_dom_2"/>
</dbReference>
<evidence type="ECO:0000256" key="3">
    <source>
        <dbReference type="ARBA" id="ARBA00022670"/>
    </source>
</evidence>